<dbReference type="NCBIfam" id="TIGR02384">
    <property type="entry name" value="RelB_DinJ"/>
    <property type="match status" value="1"/>
</dbReference>
<evidence type="ECO:0000313" key="1">
    <source>
        <dbReference type="EMBL" id="QAY33299.1"/>
    </source>
</evidence>
<reference evidence="1 2" key="1">
    <citation type="submission" date="2019-01" db="EMBL/GenBank/DDBJ databases">
        <title>Complete genome sequence of Bifidobacterium gallinarum CACC 514.</title>
        <authorList>
            <person name="Jung M."/>
        </authorList>
    </citation>
    <scope>NUCLEOTIDE SEQUENCE [LARGE SCALE GENOMIC DNA]</scope>
    <source>
        <strain evidence="1 2">CACC 514</strain>
    </source>
</reference>
<dbReference type="Pfam" id="PF04221">
    <property type="entry name" value="RelB"/>
    <property type="match status" value="1"/>
</dbReference>
<dbReference type="InterPro" id="IPR013321">
    <property type="entry name" value="Arc_rbn_hlx_hlx"/>
</dbReference>
<protein>
    <submittedName>
        <fullName evidence="1">Type II toxin-antitoxin system RelB/DinJ family antitoxin</fullName>
    </submittedName>
</protein>
<dbReference type="KEGG" id="bgx:ESN35_07660"/>
<dbReference type="EMBL" id="CP035464">
    <property type="protein sequence ID" value="QAY33299.1"/>
    <property type="molecule type" value="Genomic_DNA"/>
</dbReference>
<gene>
    <name evidence="1" type="ORF">ESN35_07660</name>
</gene>
<name>A0A4P6E519_9BIFI</name>
<evidence type="ECO:0000313" key="2">
    <source>
        <dbReference type="Proteomes" id="UP000293589"/>
    </source>
</evidence>
<dbReference type="AlphaFoldDB" id="A0A4P6E519"/>
<dbReference type="Gene3D" id="1.10.1220.10">
    <property type="entry name" value="Met repressor-like"/>
    <property type="match status" value="1"/>
</dbReference>
<proteinExistence type="predicted"/>
<organism evidence="1 2">
    <name type="scientific">Bifidobacterium pullorum subsp. gallinarum</name>
    <dbReference type="NCBI Taxonomy" id="78344"/>
    <lineage>
        <taxon>Bacteria</taxon>
        <taxon>Bacillati</taxon>
        <taxon>Actinomycetota</taxon>
        <taxon>Actinomycetes</taxon>
        <taxon>Bifidobacteriales</taxon>
        <taxon>Bifidobacteriaceae</taxon>
        <taxon>Bifidobacterium</taxon>
    </lineage>
</organism>
<sequence>MESGVDMANERLQIRLDDQIKTNAERVAAELGLSLGSIVLMTLKQLIRDEALPFVPTAVGAVELDDMRREGARKQAKKKPENGGWDIAKGYDTSMWLDIETLKQWDGTEYVDDMDDSTIFSAYQQWKHHGTDPYETFTRAGWTMMTLIRKPRPRRW</sequence>
<dbReference type="GO" id="GO:0006355">
    <property type="term" value="P:regulation of DNA-templated transcription"/>
    <property type="evidence" value="ECO:0007669"/>
    <property type="project" value="InterPro"/>
</dbReference>
<dbReference type="InterPro" id="IPR007337">
    <property type="entry name" value="RelB/DinJ"/>
</dbReference>
<dbReference type="Proteomes" id="UP000293589">
    <property type="component" value="Chromosome"/>
</dbReference>
<accession>A0A4P6E519</accession>